<name>S8F1X0_FOMSC</name>
<dbReference type="EMBL" id="KE504309">
    <property type="protein sequence ID" value="EPS93004.1"/>
    <property type="molecule type" value="Genomic_DNA"/>
</dbReference>
<feature type="region of interest" description="Disordered" evidence="1">
    <location>
        <begin position="88"/>
        <end position="120"/>
    </location>
</feature>
<organism evidence="2 3">
    <name type="scientific">Fomitopsis schrenkii</name>
    <name type="common">Brown rot fungus</name>
    <dbReference type="NCBI Taxonomy" id="2126942"/>
    <lineage>
        <taxon>Eukaryota</taxon>
        <taxon>Fungi</taxon>
        <taxon>Dikarya</taxon>
        <taxon>Basidiomycota</taxon>
        <taxon>Agaricomycotina</taxon>
        <taxon>Agaricomycetes</taxon>
        <taxon>Polyporales</taxon>
        <taxon>Fomitopsis</taxon>
    </lineage>
</organism>
<reference evidence="2 3" key="1">
    <citation type="journal article" date="2012" name="Science">
        <title>The Paleozoic origin of enzymatic lignin decomposition reconstructed from 31 fungal genomes.</title>
        <authorList>
            <person name="Floudas D."/>
            <person name="Binder M."/>
            <person name="Riley R."/>
            <person name="Barry K."/>
            <person name="Blanchette R.A."/>
            <person name="Henrissat B."/>
            <person name="Martinez A.T."/>
            <person name="Otillar R."/>
            <person name="Spatafora J.W."/>
            <person name="Yadav J.S."/>
            <person name="Aerts A."/>
            <person name="Benoit I."/>
            <person name="Boyd A."/>
            <person name="Carlson A."/>
            <person name="Copeland A."/>
            <person name="Coutinho P.M."/>
            <person name="de Vries R.P."/>
            <person name="Ferreira P."/>
            <person name="Findley K."/>
            <person name="Foster B."/>
            <person name="Gaskell J."/>
            <person name="Glotzer D."/>
            <person name="Gorecki P."/>
            <person name="Heitman J."/>
            <person name="Hesse C."/>
            <person name="Hori C."/>
            <person name="Igarashi K."/>
            <person name="Jurgens J.A."/>
            <person name="Kallen N."/>
            <person name="Kersten P."/>
            <person name="Kohler A."/>
            <person name="Kuees U."/>
            <person name="Kumar T.K.A."/>
            <person name="Kuo A."/>
            <person name="LaButti K."/>
            <person name="Larrondo L.F."/>
            <person name="Lindquist E."/>
            <person name="Ling A."/>
            <person name="Lombard V."/>
            <person name="Lucas S."/>
            <person name="Lundell T."/>
            <person name="Martin R."/>
            <person name="McLaughlin D.J."/>
            <person name="Morgenstern I."/>
            <person name="Morin E."/>
            <person name="Murat C."/>
            <person name="Nagy L.G."/>
            <person name="Nolan M."/>
            <person name="Ohm R.A."/>
            <person name="Patyshakuliyeva A."/>
            <person name="Rokas A."/>
            <person name="Ruiz-Duenas F.J."/>
            <person name="Sabat G."/>
            <person name="Salamov A."/>
            <person name="Samejima M."/>
            <person name="Schmutz J."/>
            <person name="Slot J.C."/>
            <person name="St John F."/>
            <person name="Stenlid J."/>
            <person name="Sun H."/>
            <person name="Sun S."/>
            <person name="Syed K."/>
            <person name="Tsang A."/>
            <person name="Wiebenga A."/>
            <person name="Young D."/>
            <person name="Pisabarro A."/>
            <person name="Eastwood D.C."/>
            <person name="Martin F."/>
            <person name="Cullen D."/>
            <person name="Grigoriev I.V."/>
            <person name="Hibbett D.S."/>
        </authorList>
    </citation>
    <scope>NUCLEOTIDE SEQUENCE</scope>
    <source>
        <strain evidence="3">FP-58527</strain>
    </source>
</reference>
<evidence type="ECO:0000256" key="1">
    <source>
        <dbReference type="SAM" id="MobiDB-lite"/>
    </source>
</evidence>
<sequence length="412" mass="46389">MGGIRSLLVQPAIDSEREAPGCGAVVAALGSALAAPRDAPLHFILETDDLINVLFKNLQGWEDVGWIGIRGATYAKALVNQLRQRNAPTTFRRASTASERDALAQSREERTNSLRDGPPQALRPIEKAAFRLSGAKLGSLTQAVAYRGIRELTAPPPRTSTTVQIEATRDHLRAIPNADDEELDIWEGIRHKDIRRTVTDFLWKCAHRAHRVGHFWSKIPNYEDRATCPRCHELDSIEHILLHCSATGQGMVWQLVEKAWRRKNAEWPALTLHDIIAIGPRSRALTPDKPTPGHLARLWRILISESAHLIWRLRCERVIGHSDDTAWHHTPDSVAARWMAAMNSRLRQDVTGTSYKYGRLALKKGLILQTWRHLLEGEKDLPADWITKRRVLVGIDPEVAAMPVPREPRVPH</sequence>
<dbReference type="Proteomes" id="UP000015241">
    <property type="component" value="Unassembled WGS sequence"/>
</dbReference>
<dbReference type="AlphaFoldDB" id="S8F1X0"/>
<evidence type="ECO:0000313" key="2">
    <source>
        <dbReference type="EMBL" id="EPS93004.1"/>
    </source>
</evidence>
<evidence type="ECO:0008006" key="4">
    <source>
        <dbReference type="Google" id="ProtNLM"/>
    </source>
</evidence>
<keyword evidence="3" id="KW-1185">Reference proteome</keyword>
<accession>S8F1X0</accession>
<evidence type="ECO:0000313" key="3">
    <source>
        <dbReference type="Proteomes" id="UP000015241"/>
    </source>
</evidence>
<dbReference type="InParanoid" id="S8F1X0"/>
<dbReference type="eggNOG" id="KOG3752">
    <property type="taxonomic scope" value="Eukaryota"/>
</dbReference>
<dbReference type="HOGENOM" id="CLU_044484_3_1_1"/>
<gene>
    <name evidence="2" type="ORF">FOMPIDRAFT_1136984</name>
</gene>
<feature type="compositionally biased region" description="Basic and acidic residues" evidence="1">
    <location>
        <begin position="98"/>
        <end position="113"/>
    </location>
</feature>
<dbReference type="OrthoDB" id="2752996at2759"/>
<protein>
    <recommendedName>
        <fullName evidence="4">Reverse transcriptase zinc-binding domain-containing protein</fullName>
    </recommendedName>
</protein>
<proteinExistence type="predicted"/>
<feature type="compositionally biased region" description="Polar residues" evidence="1">
    <location>
        <begin position="88"/>
        <end position="97"/>
    </location>
</feature>
<dbReference type="STRING" id="743788.S8F1X0"/>